<sequence length="261" mass="29639">MAFRPFSSSIFETLRWNQVRQLPRTPILIYLDLSSADLDQSGAVSPNSEIRWLVVVGGVHGTASALCQYRASENSYQSSYTDLIQQEGNTSAPKFRSQPSRSGFACNYCTMNPWQISPSEAFGKQKSGLMSLETRNFSQISFKVTLISLCYLLCPCQLFPCPKETPAIAAIPNLMLNISSLVLTDWGLGHYPASRSSSGLHTRHRRGLGEELTFWTPNSTNNEQEERKRKKKRIIQENFFKPHKEDHLTYLSTPIRLRLER</sequence>
<name>F0USC7_AJEC8</name>
<proteinExistence type="predicted"/>
<dbReference type="HOGENOM" id="CLU_1065450_0_0_1"/>
<evidence type="ECO:0000313" key="1">
    <source>
        <dbReference type="EMBL" id="EGC48804.1"/>
    </source>
</evidence>
<organism evidence="2">
    <name type="scientific">Ajellomyces capsulatus (strain H88)</name>
    <name type="common">Darling's disease fungus</name>
    <name type="synonym">Histoplasma capsulatum</name>
    <dbReference type="NCBI Taxonomy" id="544711"/>
    <lineage>
        <taxon>Eukaryota</taxon>
        <taxon>Fungi</taxon>
        <taxon>Dikarya</taxon>
        <taxon>Ascomycota</taxon>
        <taxon>Pezizomycotina</taxon>
        <taxon>Eurotiomycetes</taxon>
        <taxon>Eurotiomycetidae</taxon>
        <taxon>Onygenales</taxon>
        <taxon>Ajellomycetaceae</taxon>
        <taxon>Histoplasma</taxon>
    </lineage>
</organism>
<dbReference type="AlphaFoldDB" id="F0USC7"/>
<reference evidence="2" key="1">
    <citation type="submission" date="2008-07" db="EMBL/GenBank/DDBJ databases">
        <title>Annotation of Ajellomyces capsulatus strain H88.</title>
        <authorList>
            <person name="Champion M."/>
            <person name="Cuomo C."/>
            <person name="Ma L.-J."/>
            <person name="Henn M.R."/>
            <person name="Sil A."/>
            <person name="Goldman B."/>
            <person name="Young S.K."/>
            <person name="Kodira C.D."/>
            <person name="Zeng Q."/>
            <person name="Koehrsen M."/>
            <person name="Alvarado L."/>
            <person name="Berlin A."/>
            <person name="Borenstein D."/>
            <person name="Chen Z."/>
            <person name="Engels R."/>
            <person name="Freedman E."/>
            <person name="Gellesch M."/>
            <person name="Goldberg J."/>
            <person name="Griggs A."/>
            <person name="Gujja S."/>
            <person name="Heiman D."/>
            <person name="Hepburn T."/>
            <person name="Howarth C."/>
            <person name="Jen D."/>
            <person name="Larson L."/>
            <person name="Lewis B."/>
            <person name="Mehta T."/>
            <person name="Park D."/>
            <person name="Pearson M."/>
            <person name="Roberts A."/>
            <person name="Saif S."/>
            <person name="Shea T."/>
            <person name="Shenoy N."/>
            <person name="Sisk P."/>
            <person name="Stolte C."/>
            <person name="Sykes S."/>
            <person name="Walk T."/>
            <person name="White J."/>
            <person name="Yandava C."/>
            <person name="Klein B."/>
            <person name="McEwen J.G."/>
            <person name="Puccia R."/>
            <person name="Goldman G.H."/>
            <person name="Felipe M.S."/>
            <person name="Nino-Vega G."/>
            <person name="San-Blas G."/>
            <person name="Taylor J."/>
            <person name="Mendoza L."/>
            <person name="Galagan J."/>
            <person name="Nusbaum C."/>
            <person name="Birren B."/>
        </authorList>
    </citation>
    <scope>NUCLEOTIDE SEQUENCE [LARGE SCALE GENOMIC DNA]</scope>
    <source>
        <strain evidence="2">H88</strain>
    </source>
</reference>
<evidence type="ECO:0000313" key="2">
    <source>
        <dbReference type="Proteomes" id="UP000008142"/>
    </source>
</evidence>
<accession>F0USC7</accession>
<gene>
    <name evidence="1" type="ORF">HCEG_08019</name>
</gene>
<dbReference type="EMBL" id="DS990642">
    <property type="protein sequence ID" value="EGC48804.1"/>
    <property type="molecule type" value="Genomic_DNA"/>
</dbReference>
<dbReference type="Proteomes" id="UP000008142">
    <property type="component" value="Unassembled WGS sequence"/>
</dbReference>
<protein>
    <submittedName>
        <fullName evidence="1">Predicted protein</fullName>
    </submittedName>
</protein>